<dbReference type="PANTHER" id="PTHR36504">
    <property type="entry name" value="LIPOPOLYSACCHARIDE EXPORT SYSTEM PROTEIN LPTA"/>
    <property type="match status" value="1"/>
</dbReference>
<evidence type="ECO:0000313" key="4">
    <source>
        <dbReference type="EMBL" id="USI74167.1"/>
    </source>
</evidence>
<dbReference type="Proteomes" id="UP001056937">
    <property type="component" value="Chromosome 1"/>
</dbReference>
<dbReference type="Gene3D" id="2.60.450.10">
    <property type="entry name" value="Lipopolysaccharide (LPS) transport protein A like domain"/>
    <property type="match status" value="1"/>
</dbReference>
<dbReference type="InterPro" id="IPR052037">
    <property type="entry name" value="LPS_export_LptA"/>
</dbReference>
<dbReference type="EMBL" id="CP084930">
    <property type="protein sequence ID" value="USI74167.1"/>
    <property type="molecule type" value="Genomic_DNA"/>
</dbReference>
<keyword evidence="1 2" id="KW-0732">Signal</keyword>
<dbReference type="PANTHER" id="PTHR36504:SF1">
    <property type="entry name" value="LIPOPOLYSACCHARIDE EXPORT SYSTEM PROTEIN LPTA"/>
    <property type="match status" value="1"/>
</dbReference>
<feature type="signal peptide" evidence="2">
    <location>
        <begin position="1"/>
        <end position="18"/>
    </location>
</feature>
<evidence type="ECO:0000256" key="2">
    <source>
        <dbReference type="SAM" id="SignalP"/>
    </source>
</evidence>
<gene>
    <name evidence="4" type="ORF">LHA26_06865</name>
</gene>
<reference evidence="4" key="1">
    <citation type="journal article" date="2022" name="Toxins">
        <title>Genomic Analysis of Sphingopyxis sp. USTB-05 for Biodegrading Cyanobacterial Hepatotoxins.</title>
        <authorList>
            <person name="Liu C."/>
            <person name="Xu Q."/>
            <person name="Zhao Z."/>
            <person name="Zhang H."/>
            <person name="Liu X."/>
            <person name="Yin C."/>
            <person name="Liu Y."/>
            <person name="Yan H."/>
        </authorList>
    </citation>
    <scope>NUCLEOTIDE SEQUENCE</scope>
    <source>
        <strain evidence="4">NBD5</strain>
    </source>
</reference>
<sequence length="180" mass="19186">MIRRSLVLLLLPVASALAAQDKPHDSNAPIDWEADRIEVQDREHKATLIGNVHVRQQEMTLTADRVVALYTGSIANSQGNSGGEALKVQRLDANGHVVVTRPNEVARGNYGIDDLQKKLITLIGNVSLDRNGSVVRGGRLVIDQTTDRATVDGSAVGGAGTTGKGGRVSGRFVVDQDSKK</sequence>
<protein>
    <submittedName>
        <fullName evidence="4">OstA family protein</fullName>
    </submittedName>
</protein>
<evidence type="ECO:0000313" key="5">
    <source>
        <dbReference type="Proteomes" id="UP001056937"/>
    </source>
</evidence>
<organism evidence="4 5">
    <name type="scientific">Sphingomonas morindae</name>
    <dbReference type="NCBI Taxonomy" id="1541170"/>
    <lineage>
        <taxon>Bacteria</taxon>
        <taxon>Pseudomonadati</taxon>
        <taxon>Pseudomonadota</taxon>
        <taxon>Alphaproteobacteria</taxon>
        <taxon>Sphingomonadales</taxon>
        <taxon>Sphingomonadaceae</taxon>
        <taxon>Sphingomonas</taxon>
    </lineage>
</organism>
<keyword evidence="5" id="KW-1185">Reference proteome</keyword>
<feature type="domain" description="Organic solvent tolerance-like N-terminal" evidence="3">
    <location>
        <begin position="33"/>
        <end position="147"/>
    </location>
</feature>
<evidence type="ECO:0000256" key="1">
    <source>
        <dbReference type="ARBA" id="ARBA00022729"/>
    </source>
</evidence>
<feature type="chain" id="PRO_5045385985" evidence="2">
    <location>
        <begin position="19"/>
        <end position="180"/>
    </location>
</feature>
<accession>A0ABY4XB83</accession>
<proteinExistence type="predicted"/>
<name>A0ABY4XB83_9SPHN</name>
<dbReference type="RefSeq" id="WP_252167972.1">
    <property type="nucleotide sequence ID" value="NZ_CP084930.1"/>
</dbReference>
<dbReference type="Pfam" id="PF03968">
    <property type="entry name" value="LptD_N"/>
    <property type="match status" value="1"/>
</dbReference>
<evidence type="ECO:0000259" key="3">
    <source>
        <dbReference type="Pfam" id="PF03968"/>
    </source>
</evidence>
<dbReference type="InterPro" id="IPR005653">
    <property type="entry name" value="OstA-like_N"/>
</dbReference>